<dbReference type="InterPro" id="IPR021449">
    <property type="entry name" value="DUF3099"/>
</dbReference>
<dbReference type="Proteomes" id="UP000009154">
    <property type="component" value="Chromosome"/>
</dbReference>
<dbReference type="GeneID" id="90159183"/>
<proteinExistence type="predicted"/>
<reference evidence="3 4" key="1">
    <citation type="journal article" date="2012" name="Appl. Environ. Microbiol.">
        <title>Involvement of two latex-clearing proteins during rubber degradation and insights into the subsequent degradation pathway revealed by the genome sequence of Gordonia polyisoprenivorans strain VH2.</title>
        <authorList>
            <person name="Hiessl S."/>
            <person name="Schuldes J."/>
            <person name="Thurmer A."/>
            <person name="Halbsguth T."/>
            <person name="Broker D."/>
            <person name="Angelov A."/>
            <person name="Liebl W."/>
            <person name="Daniel R."/>
            <person name="Steinbuchel A."/>
        </authorList>
    </citation>
    <scope>NUCLEOTIDE SEQUENCE [LARGE SCALE GENOMIC DNA]</scope>
    <source>
        <strain evidence="4">DSM 44266 / VH2</strain>
    </source>
</reference>
<feature type="transmembrane region" description="Helical" evidence="2">
    <location>
        <begin position="66"/>
        <end position="86"/>
    </location>
</feature>
<gene>
    <name evidence="3" type="ordered locus">GPOL_c21350</name>
</gene>
<organism evidence="3 4">
    <name type="scientific">Gordonia polyisoprenivorans (strain DSM 44266 / VH2)</name>
    <dbReference type="NCBI Taxonomy" id="1112204"/>
    <lineage>
        <taxon>Bacteria</taxon>
        <taxon>Bacillati</taxon>
        <taxon>Actinomycetota</taxon>
        <taxon>Actinomycetes</taxon>
        <taxon>Mycobacteriales</taxon>
        <taxon>Gordoniaceae</taxon>
        <taxon>Gordonia</taxon>
    </lineage>
</organism>
<evidence type="ECO:0000313" key="4">
    <source>
        <dbReference type="Proteomes" id="UP000009154"/>
    </source>
</evidence>
<evidence type="ECO:0000256" key="2">
    <source>
        <dbReference type="SAM" id="Phobius"/>
    </source>
</evidence>
<dbReference type="AlphaFoldDB" id="H6MZS3"/>
<dbReference type="Pfam" id="PF11298">
    <property type="entry name" value="DUF3099"/>
    <property type="match status" value="1"/>
</dbReference>
<dbReference type="KEGG" id="gpo:GPOL_c21350"/>
<evidence type="ECO:0000313" key="3">
    <source>
        <dbReference type="EMBL" id="AFA73174.1"/>
    </source>
</evidence>
<accession>H6MZS3</accession>
<sequence length="132" mass="14174">MGERDDNGERSGTDRSKADAFLITGAPTPYDEQHRARVRKYLTLMAFRVPALIIAGIVYSSTGSGWWALAIIAASIPLPWVAVLIANDRPPRKRGEAPHYLYGSDHSVVGPAPLGTTARTIDSTSSETPPGT</sequence>
<dbReference type="HOGENOM" id="CLU_147928_0_0_11"/>
<name>H6MZS3_GORPV</name>
<dbReference type="STRING" id="1112204.GPOL_c21350"/>
<keyword evidence="4" id="KW-1185">Reference proteome</keyword>
<evidence type="ECO:0000256" key="1">
    <source>
        <dbReference type="SAM" id="MobiDB-lite"/>
    </source>
</evidence>
<dbReference type="RefSeq" id="WP_014359841.1">
    <property type="nucleotide sequence ID" value="NC_016906.1"/>
</dbReference>
<dbReference type="eggNOG" id="ENOG5033AAH">
    <property type="taxonomic scope" value="Bacteria"/>
</dbReference>
<keyword evidence="2" id="KW-0812">Transmembrane</keyword>
<protein>
    <submittedName>
        <fullName evidence="3">Putative membrane protein</fullName>
    </submittedName>
</protein>
<feature type="compositionally biased region" description="Polar residues" evidence="1">
    <location>
        <begin position="117"/>
        <end position="132"/>
    </location>
</feature>
<keyword evidence="2" id="KW-1133">Transmembrane helix</keyword>
<keyword evidence="2" id="KW-0472">Membrane</keyword>
<dbReference type="EMBL" id="CP003119">
    <property type="protein sequence ID" value="AFA73174.1"/>
    <property type="molecule type" value="Genomic_DNA"/>
</dbReference>
<feature type="region of interest" description="Disordered" evidence="1">
    <location>
        <begin position="95"/>
        <end position="132"/>
    </location>
</feature>
<feature type="transmembrane region" description="Helical" evidence="2">
    <location>
        <begin position="41"/>
        <end position="60"/>
    </location>
</feature>